<dbReference type="KEGG" id="vg:80018731"/>
<name>A0A1C9EI42_9CAUD</name>
<dbReference type="Proteomes" id="UP000221751">
    <property type="component" value="Segment"/>
</dbReference>
<dbReference type="GeneID" id="80018731"/>
<keyword evidence="2" id="KW-1185">Reference proteome</keyword>
<dbReference type="Gene3D" id="1.10.287.1080">
    <property type="entry name" value="MazG-like"/>
    <property type="match status" value="1"/>
</dbReference>
<dbReference type="RefSeq" id="YP_010754149.1">
    <property type="nucleotide sequence ID" value="NC_073456.1"/>
</dbReference>
<evidence type="ECO:0000313" key="1">
    <source>
        <dbReference type="EMBL" id="AON97454.1"/>
    </source>
</evidence>
<protein>
    <submittedName>
        <fullName evidence="1">Nucleoside triphosphate pyrophosphohydrolase</fullName>
    </submittedName>
</protein>
<gene>
    <name evidence="1" type="primary">32</name>
    <name evidence="1" type="ORF">SEA_CHEWYVIII_32</name>
</gene>
<organism evidence="1 2">
    <name type="scientific">Rhodococcus phage ChewyVIII</name>
    <dbReference type="NCBI Taxonomy" id="1887657"/>
    <lineage>
        <taxon>Viruses</taxon>
        <taxon>Duplodnaviria</taxon>
        <taxon>Heunggongvirae</taxon>
        <taxon>Uroviricota</taxon>
        <taxon>Caudoviricetes</taxon>
        <taxon>Chewyvirus</taxon>
        <taxon>Chewyvirus chewyVIII</taxon>
    </lineage>
</organism>
<proteinExistence type="predicted"/>
<accession>A0A1C9EI42</accession>
<sequence length="254" mass="29232">MTFSDEYHRLIDNHQKEQDSMTDAYLVQAGEAQPEEKSFQLEMESKTGTTFILNVPATDLINEDGSATVALLELRGFMGQINHLQNEVREGKEIRPRVSVDEMEWMGDLLRIMKENKELFRPMTEYVLSMMAEKCYDQAASKGFHDDDRGVIEEIALIHSEASEWLEEVRDGHGPEEHYYSNPEDKTETRKTFQIFPDVGKLWKPEGQAAEAADIIIRVMDACGNPNRRIDIARAVFEKFQYNKTRGHKHGKTC</sequence>
<evidence type="ECO:0000313" key="2">
    <source>
        <dbReference type="Proteomes" id="UP000221751"/>
    </source>
</evidence>
<reference evidence="2" key="1">
    <citation type="submission" date="2016-07" db="EMBL/GenBank/DDBJ databases">
        <authorList>
            <person name="Florea S."/>
            <person name="Webb J.S."/>
            <person name="Jaromczyk J."/>
            <person name="Schardl C.L."/>
        </authorList>
    </citation>
    <scope>NUCLEOTIDE SEQUENCE [LARGE SCALE GENOMIC DNA]</scope>
</reference>
<dbReference type="EMBL" id="KX557288">
    <property type="protein sequence ID" value="AON97454.1"/>
    <property type="molecule type" value="Genomic_DNA"/>
</dbReference>